<dbReference type="RefSeq" id="WP_379934420.1">
    <property type="nucleotide sequence ID" value="NZ_JBHTHY010000006.1"/>
</dbReference>
<dbReference type="Proteomes" id="UP001597012">
    <property type="component" value="Unassembled WGS sequence"/>
</dbReference>
<evidence type="ECO:0000313" key="4">
    <source>
        <dbReference type="Proteomes" id="UP001597012"/>
    </source>
</evidence>
<dbReference type="PANTHER" id="PTHR46268:SF6">
    <property type="entry name" value="UNIVERSAL STRESS PROTEIN UP12"/>
    <property type="match status" value="1"/>
</dbReference>
<name>A0ABW3B3P5_9FLAO</name>
<proteinExistence type="inferred from homology"/>
<organism evidence="3 4">
    <name type="scientific">Maribacter chungangensis</name>
    <dbReference type="NCBI Taxonomy" id="1069117"/>
    <lineage>
        <taxon>Bacteria</taxon>
        <taxon>Pseudomonadati</taxon>
        <taxon>Bacteroidota</taxon>
        <taxon>Flavobacteriia</taxon>
        <taxon>Flavobacteriales</taxon>
        <taxon>Flavobacteriaceae</taxon>
        <taxon>Maribacter</taxon>
    </lineage>
</organism>
<reference evidence="4" key="1">
    <citation type="journal article" date="2019" name="Int. J. Syst. Evol. Microbiol.">
        <title>The Global Catalogue of Microorganisms (GCM) 10K type strain sequencing project: providing services to taxonomists for standard genome sequencing and annotation.</title>
        <authorList>
            <consortium name="The Broad Institute Genomics Platform"/>
            <consortium name="The Broad Institute Genome Sequencing Center for Infectious Disease"/>
            <person name="Wu L."/>
            <person name="Ma J."/>
        </authorList>
    </citation>
    <scope>NUCLEOTIDE SEQUENCE [LARGE SCALE GENOMIC DNA]</scope>
    <source>
        <strain evidence="4">CCUG 61948</strain>
    </source>
</reference>
<dbReference type="Gene3D" id="3.40.50.620">
    <property type="entry name" value="HUPs"/>
    <property type="match status" value="2"/>
</dbReference>
<accession>A0ABW3B3P5</accession>
<sequence>MKNILIPTDFSKNAWNAIVYAMQFLKNKKCTIYFLHTYTPAFYRMDYALGGAMYSAIPDIGADSALAKLEKTLEDVKAQFPDPNHTLEMVSAFNTLTDEISELTKKKKIDLIIMGTQGATGAKQLFLGSNTVFVIRKVRTPILVIPSNYTFVPVRKILFPSDFRNTYKNEEVQVINETADLLDAEITLLNLWEVFKLDKTQEKNKDVLQALLHNASYKEVQIQGKKLPNAILDYIAYNDVDLLAMMNRNHSFFERLLIKQSVDQIGFHVRIPFLVVYVQ</sequence>
<dbReference type="InterPro" id="IPR006015">
    <property type="entry name" value="Universal_stress_UspA"/>
</dbReference>
<protein>
    <submittedName>
        <fullName evidence="3">Universal stress protein</fullName>
    </submittedName>
</protein>
<dbReference type="PANTHER" id="PTHR46268">
    <property type="entry name" value="STRESS RESPONSE PROTEIN NHAX"/>
    <property type="match status" value="1"/>
</dbReference>
<dbReference type="EMBL" id="JBHTHY010000006">
    <property type="protein sequence ID" value="MFD0797928.1"/>
    <property type="molecule type" value="Genomic_DNA"/>
</dbReference>
<dbReference type="PRINTS" id="PR01438">
    <property type="entry name" value="UNVRSLSTRESS"/>
</dbReference>
<dbReference type="InterPro" id="IPR006016">
    <property type="entry name" value="UspA"/>
</dbReference>
<comment type="similarity">
    <text evidence="1">Belongs to the universal stress protein A family.</text>
</comment>
<dbReference type="CDD" id="cd00293">
    <property type="entry name" value="USP-like"/>
    <property type="match status" value="1"/>
</dbReference>
<dbReference type="Pfam" id="PF00582">
    <property type="entry name" value="Usp"/>
    <property type="match status" value="1"/>
</dbReference>
<gene>
    <name evidence="3" type="ORF">ACFQZJ_10680</name>
</gene>
<evidence type="ECO:0000259" key="2">
    <source>
        <dbReference type="Pfam" id="PF00582"/>
    </source>
</evidence>
<feature type="domain" description="UspA" evidence="2">
    <location>
        <begin position="1"/>
        <end position="146"/>
    </location>
</feature>
<evidence type="ECO:0000256" key="1">
    <source>
        <dbReference type="ARBA" id="ARBA00008791"/>
    </source>
</evidence>
<comment type="caution">
    <text evidence="3">The sequence shown here is derived from an EMBL/GenBank/DDBJ whole genome shotgun (WGS) entry which is preliminary data.</text>
</comment>
<dbReference type="InterPro" id="IPR014729">
    <property type="entry name" value="Rossmann-like_a/b/a_fold"/>
</dbReference>
<keyword evidence="4" id="KW-1185">Reference proteome</keyword>
<evidence type="ECO:0000313" key="3">
    <source>
        <dbReference type="EMBL" id="MFD0797928.1"/>
    </source>
</evidence>
<dbReference type="SUPFAM" id="SSF52402">
    <property type="entry name" value="Adenine nucleotide alpha hydrolases-like"/>
    <property type="match status" value="2"/>
</dbReference>